<dbReference type="Gene3D" id="1.10.287.950">
    <property type="entry name" value="Methyl-accepting chemotaxis protein"/>
    <property type="match status" value="1"/>
</dbReference>
<evidence type="ECO:0000256" key="5">
    <source>
        <dbReference type="ARBA" id="ARBA00029447"/>
    </source>
</evidence>
<keyword evidence="2" id="KW-1003">Cell membrane</keyword>
<evidence type="ECO:0000256" key="6">
    <source>
        <dbReference type="PROSITE-ProRule" id="PRU00284"/>
    </source>
</evidence>
<evidence type="ECO:0000313" key="10">
    <source>
        <dbReference type="EMBL" id="MCR2807830.1"/>
    </source>
</evidence>
<keyword evidence="7" id="KW-1133">Transmembrane helix</keyword>
<evidence type="ECO:0000259" key="8">
    <source>
        <dbReference type="PROSITE" id="PS50111"/>
    </source>
</evidence>
<dbReference type="Pfam" id="PF00015">
    <property type="entry name" value="MCPsignal"/>
    <property type="match status" value="1"/>
</dbReference>
<protein>
    <submittedName>
        <fullName evidence="10">Methyl-accepting chemotaxis protein</fullName>
    </submittedName>
</protein>
<dbReference type="Proteomes" id="UP001141950">
    <property type="component" value="Unassembled WGS sequence"/>
</dbReference>
<dbReference type="PROSITE" id="PS50885">
    <property type="entry name" value="HAMP"/>
    <property type="match status" value="1"/>
</dbReference>
<sequence>MSIVRRRFQTIGMKVFLIFVCSIVFFVTCSGYISYVISKGIVTSEVSNTAQQTIQQAGGKVDLMLAQYETLSLKLMANQSLQQDIDDYNYASTAGKRSQASRMVRSTIEEHAFSDPAIASVTIAPLHNKPEVYAIGTGSGVSRIDPELDWIKQTVEKDGKTVWLHPSATGYIPTEVGITKEPAMAVTRAMRSLSSGEIEYYSVIELKNAAVYDLLKDVRISESSETLIVDADNRVLISNDPARIAQPSGFELKTDGKPSGFFQASFGEKGEQLVVFQYSEKLDWYVVGTVPLQEVVASARSIQNATLVIALSAVALASVLGWLIARWLGKPLIKLSDLMTLGAQGDLSVRTQFKSQDEIGKVGREFNRMMDQINGLVNQTNRSASAVLETAASLSEASNQTSASAKEIKVATEQIITGSVSLSEEADQVSRLTTDLGDKLKTIVEANGQLGQSAETVRSASQQGMINMEGLVQQTSDIEAKTRVMVERVEGLQESTHAVRGILALLEGISQKTNILSLNAGIEAARSGAAGKGFAVIASEIRNLAEQSKTSIVSVGEIVDKIQSEIDRTVSALSEVYPIFQQQNHAVQATGTIFRAVQGQMDDFVHNLRDIFQSIEHLEHSQQVLSDAMQAVSAVSQQSAASSEQVASLCSQQFGISQDLVQLSGQLEQLSGSLKASLDRFQLNQVVKTD</sequence>
<dbReference type="GO" id="GO:0005886">
    <property type="term" value="C:plasma membrane"/>
    <property type="evidence" value="ECO:0007669"/>
    <property type="project" value="UniProtKB-SubCell"/>
</dbReference>
<keyword evidence="7" id="KW-0812">Transmembrane</keyword>
<gene>
    <name evidence="10" type="ORF">NQZ67_28530</name>
</gene>
<dbReference type="PANTHER" id="PTHR32089:SF112">
    <property type="entry name" value="LYSOZYME-LIKE PROTEIN-RELATED"/>
    <property type="match status" value="1"/>
</dbReference>
<dbReference type="RefSeq" id="WP_257452678.1">
    <property type="nucleotide sequence ID" value="NZ_JANIPJ010000034.1"/>
</dbReference>
<organism evidence="10 11">
    <name type="scientific">Paenibacillus soyae</name>
    <dbReference type="NCBI Taxonomy" id="2969249"/>
    <lineage>
        <taxon>Bacteria</taxon>
        <taxon>Bacillati</taxon>
        <taxon>Bacillota</taxon>
        <taxon>Bacilli</taxon>
        <taxon>Bacillales</taxon>
        <taxon>Paenibacillaceae</taxon>
        <taxon>Paenibacillus</taxon>
    </lineage>
</organism>
<evidence type="ECO:0000256" key="7">
    <source>
        <dbReference type="SAM" id="Phobius"/>
    </source>
</evidence>
<evidence type="ECO:0000256" key="3">
    <source>
        <dbReference type="ARBA" id="ARBA00023136"/>
    </source>
</evidence>
<comment type="caution">
    <text evidence="10">The sequence shown here is derived from an EMBL/GenBank/DDBJ whole genome shotgun (WGS) entry which is preliminary data.</text>
</comment>
<proteinExistence type="inferred from homology"/>
<dbReference type="PROSITE" id="PS50111">
    <property type="entry name" value="CHEMOTAXIS_TRANSDUC_2"/>
    <property type="match status" value="1"/>
</dbReference>
<dbReference type="AlphaFoldDB" id="A0A9X2SC97"/>
<comment type="subcellular location">
    <subcellularLocation>
        <location evidence="1">Cell membrane</location>
    </subcellularLocation>
</comment>
<dbReference type="EMBL" id="JANIPJ010000034">
    <property type="protein sequence ID" value="MCR2807830.1"/>
    <property type="molecule type" value="Genomic_DNA"/>
</dbReference>
<dbReference type="Pfam" id="PF00672">
    <property type="entry name" value="HAMP"/>
    <property type="match status" value="1"/>
</dbReference>
<reference evidence="10" key="1">
    <citation type="submission" date="2022-08" db="EMBL/GenBank/DDBJ databases">
        <title>The genomic sequence of strain Paenibacillus sp. SCIV0701.</title>
        <authorList>
            <person name="Zhao H."/>
        </authorList>
    </citation>
    <scope>NUCLEOTIDE SEQUENCE</scope>
    <source>
        <strain evidence="10">SCIV0701</strain>
    </source>
</reference>
<dbReference type="InterPro" id="IPR004089">
    <property type="entry name" value="MCPsignal_dom"/>
</dbReference>
<feature type="transmembrane region" description="Helical" evidence="7">
    <location>
        <begin position="307"/>
        <end position="329"/>
    </location>
</feature>
<dbReference type="SUPFAM" id="SSF58104">
    <property type="entry name" value="Methyl-accepting chemotaxis protein (MCP) signaling domain"/>
    <property type="match status" value="1"/>
</dbReference>
<accession>A0A9X2SC97</accession>
<dbReference type="CDD" id="cd18774">
    <property type="entry name" value="PDC2_HK_sensor"/>
    <property type="match status" value="1"/>
</dbReference>
<keyword evidence="4 6" id="KW-0807">Transducer</keyword>
<keyword evidence="11" id="KW-1185">Reference proteome</keyword>
<dbReference type="GO" id="GO:0007165">
    <property type="term" value="P:signal transduction"/>
    <property type="evidence" value="ECO:0007669"/>
    <property type="project" value="UniProtKB-KW"/>
</dbReference>
<dbReference type="CDD" id="cd06225">
    <property type="entry name" value="HAMP"/>
    <property type="match status" value="1"/>
</dbReference>
<dbReference type="InterPro" id="IPR003660">
    <property type="entry name" value="HAMP_dom"/>
</dbReference>
<name>A0A9X2SC97_9BACL</name>
<comment type="similarity">
    <text evidence="5">Belongs to the methyl-accepting chemotaxis (MCP) protein family.</text>
</comment>
<dbReference type="Gene3D" id="3.30.450.20">
    <property type="entry name" value="PAS domain"/>
    <property type="match status" value="1"/>
</dbReference>
<keyword evidence="3 7" id="KW-0472">Membrane</keyword>
<dbReference type="SMART" id="SM00304">
    <property type="entry name" value="HAMP"/>
    <property type="match status" value="1"/>
</dbReference>
<evidence type="ECO:0000256" key="2">
    <source>
        <dbReference type="ARBA" id="ARBA00022475"/>
    </source>
</evidence>
<evidence type="ECO:0000256" key="1">
    <source>
        <dbReference type="ARBA" id="ARBA00004236"/>
    </source>
</evidence>
<dbReference type="PANTHER" id="PTHR32089">
    <property type="entry name" value="METHYL-ACCEPTING CHEMOTAXIS PROTEIN MCPB"/>
    <property type="match status" value="1"/>
</dbReference>
<evidence type="ECO:0000313" key="11">
    <source>
        <dbReference type="Proteomes" id="UP001141950"/>
    </source>
</evidence>
<feature type="domain" description="Methyl-accepting transducer" evidence="8">
    <location>
        <begin position="397"/>
        <end position="647"/>
    </location>
</feature>
<evidence type="ECO:0000259" key="9">
    <source>
        <dbReference type="PROSITE" id="PS50885"/>
    </source>
</evidence>
<feature type="domain" description="HAMP" evidence="9">
    <location>
        <begin position="326"/>
        <end position="378"/>
    </location>
</feature>
<evidence type="ECO:0000256" key="4">
    <source>
        <dbReference type="ARBA" id="ARBA00023224"/>
    </source>
</evidence>
<dbReference type="SMART" id="SM00283">
    <property type="entry name" value="MA"/>
    <property type="match status" value="1"/>
</dbReference>